<organism evidence="2 3">
    <name type="scientific">Pseudomonas viridiflava</name>
    <name type="common">Phytomonas viridiflava</name>
    <dbReference type="NCBI Taxonomy" id="33069"/>
    <lineage>
        <taxon>Bacteria</taxon>
        <taxon>Pseudomonadati</taxon>
        <taxon>Pseudomonadota</taxon>
        <taxon>Gammaproteobacteria</taxon>
        <taxon>Pseudomonadales</taxon>
        <taxon>Pseudomonadaceae</taxon>
        <taxon>Pseudomonas</taxon>
    </lineage>
</organism>
<feature type="domain" description="KAP NTPase" evidence="1">
    <location>
        <begin position="6"/>
        <end position="90"/>
    </location>
</feature>
<name>A0A1Y6JSA9_PSEVI</name>
<dbReference type="InterPro" id="IPR027417">
    <property type="entry name" value="P-loop_NTPase"/>
</dbReference>
<dbReference type="RefSeq" id="WP_088236240.1">
    <property type="nucleotide sequence ID" value="NZ_LT855380.1"/>
</dbReference>
<dbReference type="SUPFAM" id="SSF52540">
    <property type="entry name" value="P-loop containing nucleoside triphosphate hydrolases"/>
    <property type="match status" value="1"/>
</dbReference>
<evidence type="ECO:0000313" key="2">
    <source>
        <dbReference type="EMBL" id="SMS12805.1"/>
    </source>
</evidence>
<evidence type="ECO:0000313" key="3">
    <source>
        <dbReference type="Proteomes" id="UP000196842"/>
    </source>
</evidence>
<dbReference type="Gene3D" id="3.40.50.300">
    <property type="entry name" value="P-loop containing nucleotide triphosphate hydrolases"/>
    <property type="match status" value="1"/>
</dbReference>
<dbReference type="KEGG" id="pvd:CFBP1590__5219"/>
<dbReference type="Proteomes" id="UP000196842">
    <property type="component" value="Chromosome I"/>
</dbReference>
<proteinExistence type="predicted"/>
<gene>
    <name evidence="2" type="ORF">CFBP1590__5219</name>
</gene>
<accession>A0A1Y6JSA9</accession>
<reference evidence="2 3" key="1">
    <citation type="submission" date="2017-05" db="EMBL/GenBank/DDBJ databases">
        <authorList>
            <person name="Song R."/>
            <person name="Chenine A.L."/>
            <person name="Ruprecht R.M."/>
        </authorList>
    </citation>
    <scope>NUCLEOTIDE SEQUENCE [LARGE SCALE GENOMIC DNA]</scope>
    <source>
        <strain evidence="2 3">CFBP 1590</strain>
    </source>
</reference>
<sequence length="591" mass="67942">MNKNQKIEKYLEYYINLSETPRFAVALTGEWGSGKTHFIRNFLNLKFPNKNDYVYISLYGLSDTDDIRSAFLRAVYPILDNKAAKIGVKAAQSAMGFFRIKSDLKISDITDPPFTKLYIFDDFERCAIPLENLMGFISSLIEDTGGKVLISVNEHEVKQKEDYLKRKEKLIGVTFKVYSDPDEVFTSLIAKLSNANTAELLKKQKTEILQIYEHSNVNNFRSLQMATWTYERVYEILDRSVIDNDSVMLDIARLLFAWSLELRSGNLSEQDIQLRESIDYRYDGEDNDVGVAFRKIRDKYLGFDICNTLLSSSVLEDILIRGHIDSTQIKASIAASLNFGYVDRPTWLIAWHAADISNEEYDVAFNDMKTKYDDRLYTDLGEILHVLGIFLWSAKIGYTQSSVVDIEKNFETYVDDLLAAEKLTPVFGRNRLDYESSLNLKIKENSTNEFISAMNYLNKKRLEAAETYKISLAARIFEKLKTDASEFCMEITSLNGFKSAGYISFLHFIHPDQFVKALLQLGPAKMQLVSRALIHRYEADQLTTTLSEESEWAESITQELILYASNASPLDKYRISELVKVYYSRFQKTKP</sequence>
<dbReference type="AlphaFoldDB" id="A0A1Y6JSA9"/>
<dbReference type="EMBL" id="LT855380">
    <property type="protein sequence ID" value="SMS12805.1"/>
    <property type="molecule type" value="Genomic_DNA"/>
</dbReference>
<dbReference type="Pfam" id="PF07693">
    <property type="entry name" value="KAP_NTPase"/>
    <property type="match status" value="1"/>
</dbReference>
<dbReference type="GeneID" id="47766859"/>
<protein>
    <recommendedName>
        <fullName evidence="1">KAP NTPase domain-containing protein</fullName>
    </recommendedName>
</protein>
<dbReference type="InterPro" id="IPR011646">
    <property type="entry name" value="KAP_P-loop"/>
</dbReference>
<evidence type="ECO:0000259" key="1">
    <source>
        <dbReference type="Pfam" id="PF07693"/>
    </source>
</evidence>